<gene>
    <name evidence="1" type="ORF">B7R54_04395</name>
</gene>
<evidence type="ECO:0000313" key="2">
    <source>
        <dbReference type="Proteomes" id="UP000256486"/>
    </source>
</evidence>
<sequence>MRSTKSGSRWQAVCLTPEHRSFSSKPMATYAAAAAEMSREHPTCVYEMVLVTVGVKDELAGPLNQFLGHSADELVGD</sequence>
<dbReference type="AlphaFoldDB" id="A0A3E0VGQ1"/>
<dbReference type="EMBL" id="NBWZ01000001">
    <property type="protein sequence ID" value="RFA08550.1"/>
    <property type="molecule type" value="Genomic_DNA"/>
</dbReference>
<accession>A0A3E0VGQ1</accession>
<keyword evidence="2" id="KW-1185">Reference proteome</keyword>
<reference evidence="1 2" key="1">
    <citation type="submission" date="2017-04" db="EMBL/GenBank/DDBJ databases">
        <title>Comparative genome analysis of Subtercola boreus.</title>
        <authorList>
            <person name="Cho Y.-J."/>
            <person name="Cho A."/>
            <person name="Kim O.-S."/>
            <person name="Lee J.-I."/>
        </authorList>
    </citation>
    <scope>NUCLEOTIDE SEQUENCE [LARGE SCALE GENOMIC DNA]</scope>
    <source>
        <strain evidence="1 2">K300</strain>
    </source>
</reference>
<proteinExistence type="predicted"/>
<evidence type="ECO:0000313" key="1">
    <source>
        <dbReference type="EMBL" id="RFA08550.1"/>
    </source>
</evidence>
<dbReference type="RefSeq" id="WP_116413956.1">
    <property type="nucleotide sequence ID" value="NZ_NBWZ01000001.1"/>
</dbReference>
<comment type="caution">
    <text evidence="1">The sequence shown here is derived from an EMBL/GenBank/DDBJ whole genome shotgun (WGS) entry which is preliminary data.</text>
</comment>
<name>A0A3E0VGQ1_9MICO</name>
<protein>
    <submittedName>
        <fullName evidence="1">Uncharacterized protein</fullName>
    </submittedName>
</protein>
<organism evidence="1 2">
    <name type="scientific">Subtercola boreus</name>
    <dbReference type="NCBI Taxonomy" id="120213"/>
    <lineage>
        <taxon>Bacteria</taxon>
        <taxon>Bacillati</taxon>
        <taxon>Actinomycetota</taxon>
        <taxon>Actinomycetes</taxon>
        <taxon>Micrococcales</taxon>
        <taxon>Microbacteriaceae</taxon>
        <taxon>Subtercola</taxon>
    </lineage>
</organism>
<dbReference type="Proteomes" id="UP000256486">
    <property type="component" value="Unassembled WGS sequence"/>
</dbReference>